<keyword evidence="2" id="KW-0223">Dioxygenase</keyword>
<dbReference type="SUPFAM" id="SSF51197">
    <property type="entry name" value="Clavaminate synthase-like"/>
    <property type="match status" value="1"/>
</dbReference>
<dbReference type="PANTHER" id="PTHR40470:SF1">
    <property type="entry name" value="PHYTANOYL-COA DIOXYGENASE FAMILY PROTEIN (AFU_ORTHOLOGUE AFUA_2G15850)"/>
    <property type="match status" value="1"/>
</dbReference>
<comment type="caution">
    <text evidence="2">The sequence shown here is derived from an EMBL/GenBank/DDBJ whole genome shotgun (WGS) entry which is preliminary data.</text>
</comment>
<evidence type="ECO:0000313" key="4">
    <source>
        <dbReference type="Proteomes" id="UP000307706"/>
    </source>
</evidence>
<name>A0A5S3XJ40_9GAMM</name>
<dbReference type="Gene3D" id="2.60.120.620">
    <property type="entry name" value="q2cbj1_9rhob like domain"/>
    <property type="match status" value="1"/>
</dbReference>
<dbReference type="EMBL" id="PNCK01000040">
    <property type="protein sequence ID" value="TMP42357.1"/>
    <property type="molecule type" value="Genomic_DNA"/>
</dbReference>
<evidence type="ECO:0000313" key="3">
    <source>
        <dbReference type="Proteomes" id="UP000305730"/>
    </source>
</evidence>
<reference evidence="2 4" key="1">
    <citation type="submission" date="2017-12" db="EMBL/GenBank/DDBJ databases">
        <authorList>
            <person name="Paulsen S."/>
            <person name="Gram L.K."/>
        </authorList>
    </citation>
    <scope>NUCLEOTIDE SEQUENCE [LARGE SCALE GENOMIC DNA]</scope>
    <source>
        <strain evidence="2 4">S2231</strain>
        <strain evidence="1">S2233</strain>
    </source>
</reference>
<evidence type="ECO:0000313" key="1">
    <source>
        <dbReference type="EMBL" id="TMP42357.1"/>
    </source>
</evidence>
<reference evidence="3 4" key="2">
    <citation type="submission" date="2019-06" db="EMBL/GenBank/DDBJ databases">
        <title>Co-occurence of chitin degradation, pigmentation and bioactivity in marine Pseudoalteromonas.</title>
        <authorList>
            <person name="Sonnenschein E.C."/>
            <person name="Bech P.K."/>
        </authorList>
    </citation>
    <scope>NUCLEOTIDE SEQUENCE [LARGE SCALE GENOMIC DNA]</scope>
    <source>
        <strain evidence="4">S2231</strain>
        <strain evidence="3">S2233</strain>
    </source>
</reference>
<dbReference type="Pfam" id="PF05721">
    <property type="entry name" value="PhyH"/>
    <property type="match status" value="1"/>
</dbReference>
<protein>
    <submittedName>
        <fullName evidence="2">Phytanoyl-CoA dioxygenase</fullName>
    </submittedName>
</protein>
<dbReference type="GO" id="GO:0016706">
    <property type="term" value="F:2-oxoglutarate-dependent dioxygenase activity"/>
    <property type="evidence" value="ECO:0007669"/>
    <property type="project" value="UniProtKB-ARBA"/>
</dbReference>
<dbReference type="EMBL" id="PNCL01000163">
    <property type="protein sequence ID" value="TMP52817.1"/>
    <property type="molecule type" value="Genomic_DNA"/>
</dbReference>
<accession>A0A5S3XJ40</accession>
<dbReference type="Proteomes" id="UP000307706">
    <property type="component" value="Unassembled WGS sequence"/>
</dbReference>
<proteinExistence type="predicted"/>
<keyword evidence="3" id="KW-1185">Reference proteome</keyword>
<dbReference type="Proteomes" id="UP000305730">
    <property type="component" value="Unassembled WGS sequence"/>
</dbReference>
<gene>
    <name evidence="2" type="ORF">CWB96_21510</name>
    <name evidence="1" type="ORF">CWB97_12080</name>
</gene>
<evidence type="ECO:0000313" key="2">
    <source>
        <dbReference type="EMBL" id="TMP52817.1"/>
    </source>
</evidence>
<dbReference type="InterPro" id="IPR008775">
    <property type="entry name" value="Phytyl_CoA_dOase-like"/>
</dbReference>
<organism evidence="2 4">
    <name type="scientific">Pseudoalteromonas citrea</name>
    <dbReference type="NCBI Taxonomy" id="43655"/>
    <lineage>
        <taxon>Bacteria</taxon>
        <taxon>Pseudomonadati</taxon>
        <taxon>Pseudomonadota</taxon>
        <taxon>Gammaproteobacteria</taxon>
        <taxon>Alteromonadales</taxon>
        <taxon>Pseudoalteromonadaceae</taxon>
        <taxon>Pseudoalteromonas</taxon>
    </lineage>
</organism>
<dbReference type="PANTHER" id="PTHR40470">
    <property type="entry name" value="PHYTANOYL-COA DIOXYGENASE FAMILY PROTEIN (AFU_ORTHOLOGUE AFUA_2G15850)"/>
    <property type="match status" value="1"/>
</dbReference>
<sequence length="264" mass="29789">MAILELNFESSCVINDFNTNGFVVVKAAFNEAELASVKDIALQFHENWKLKNKSIYEQGAVNSAYLTKEGALTDPARLAMFQFISSNTVSDIILKLIGPTATFMNTQLFFDPCNPNQSNYWHRDPQYHLSLSEQKSALLGPQVVHFRVALKDEPGIELVPQTHKRWDTDEELTIRLEQHGRKNHEKIDGALQVGLSAGDILVFCANMIHRGIYGLDRFALDILLCESDPIFKGYITDGVLPSECMMQKLVNPFIFSNAYQCILE</sequence>
<dbReference type="OrthoDB" id="345086at2"/>
<keyword evidence="2" id="KW-0560">Oxidoreductase</keyword>
<reference evidence="2" key="3">
    <citation type="submission" date="2019-09" db="EMBL/GenBank/DDBJ databases">
        <title>Co-occurence of chitin degradation, pigmentation and bioactivity in marine Pseudoalteromonas.</title>
        <authorList>
            <person name="Sonnenschein E.C."/>
            <person name="Bech P.K."/>
        </authorList>
    </citation>
    <scope>NUCLEOTIDE SEQUENCE</scope>
    <source>
        <strain evidence="2">S2231</strain>
        <strain evidence="1">S2233</strain>
    </source>
</reference>
<dbReference type="AlphaFoldDB" id="A0A5S3XJ40"/>